<keyword evidence="2" id="KW-0472">Membrane</keyword>
<feature type="transmembrane region" description="Helical" evidence="2">
    <location>
        <begin position="94"/>
        <end position="116"/>
    </location>
</feature>
<dbReference type="Proteomes" id="UP001321481">
    <property type="component" value="Unassembled WGS sequence"/>
</dbReference>
<gene>
    <name evidence="3" type="ORF">QNI14_07505</name>
</gene>
<proteinExistence type="predicted"/>
<evidence type="ECO:0000313" key="3">
    <source>
        <dbReference type="EMBL" id="MDJ1114295.1"/>
    </source>
</evidence>
<keyword evidence="4" id="KW-1185">Reference proteome</keyword>
<dbReference type="EMBL" id="JASJND010000005">
    <property type="protein sequence ID" value="MDJ1114295.1"/>
    <property type="molecule type" value="Genomic_DNA"/>
</dbReference>
<feature type="transmembrane region" description="Helical" evidence="2">
    <location>
        <begin position="70"/>
        <end position="88"/>
    </location>
</feature>
<feature type="region of interest" description="Disordered" evidence="1">
    <location>
        <begin position="162"/>
        <end position="184"/>
    </location>
</feature>
<keyword evidence="2" id="KW-0812">Transmembrane</keyword>
<dbReference type="RefSeq" id="WP_283715902.1">
    <property type="nucleotide sequence ID" value="NZ_JASJND010000005.1"/>
</dbReference>
<feature type="transmembrane region" description="Helical" evidence="2">
    <location>
        <begin position="141"/>
        <end position="160"/>
    </location>
</feature>
<comment type="caution">
    <text evidence="3">The sequence shown here is derived from an EMBL/GenBank/DDBJ whole genome shotgun (WGS) entry which is preliminary data.</text>
</comment>
<name>A0ABT6ZDQ8_9MICO</name>
<accession>A0ABT6ZDQ8</accession>
<evidence type="ECO:0000313" key="4">
    <source>
        <dbReference type="Proteomes" id="UP001321481"/>
    </source>
</evidence>
<evidence type="ECO:0000256" key="1">
    <source>
        <dbReference type="SAM" id="MobiDB-lite"/>
    </source>
</evidence>
<feature type="transmembrane region" description="Helical" evidence="2">
    <location>
        <begin position="43"/>
        <end position="63"/>
    </location>
</feature>
<organism evidence="3 4">
    <name type="scientific">Microbacterium dauci</name>
    <dbReference type="NCBI Taxonomy" id="3048008"/>
    <lineage>
        <taxon>Bacteria</taxon>
        <taxon>Bacillati</taxon>
        <taxon>Actinomycetota</taxon>
        <taxon>Actinomycetes</taxon>
        <taxon>Micrococcales</taxon>
        <taxon>Microbacteriaceae</taxon>
        <taxon>Microbacterium</taxon>
    </lineage>
</organism>
<keyword evidence="2" id="KW-1133">Transmembrane helix</keyword>
<evidence type="ECO:0000256" key="2">
    <source>
        <dbReference type="SAM" id="Phobius"/>
    </source>
</evidence>
<protein>
    <submittedName>
        <fullName evidence="3">Uncharacterized protein</fullName>
    </submittedName>
</protein>
<sequence length="184" mass="17802">MTASALTRSWPALAAWGAGLLDLGLGAGAVTQGADPASRGVGVLLVFVGTATLAWGVAALATGRLVLPRLTTGGSLVAIAAVVAALALDPQGVSALAVASALLLTLVVGIAAALTVRRAARSEADATPAASAAREPRRTSMIGLIAGCIVVAGLVTPSLGSTAVGSDAPSHSDHELVLPGHGGH</sequence>
<reference evidence="3 4" key="1">
    <citation type="submission" date="2023-05" db="EMBL/GenBank/DDBJ databases">
        <title>Microbacterium dauci sp.nov., Isolated from Carrot Rhizosphere Soil.</title>
        <authorList>
            <person name="Xiao Z."/>
            <person name="Zheng J."/>
        </authorList>
    </citation>
    <scope>NUCLEOTIDE SEQUENCE [LARGE SCALE GENOMIC DNA]</scope>
    <source>
        <strain evidence="3 4">LX3-4</strain>
    </source>
</reference>